<evidence type="ECO:0000313" key="2">
    <source>
        <dbReference type="Proteomes" id="UP000054270"/>
    </source>
</evidence>
<protein>
    <submittedName>
        <fullName evidence="1">Uncharacterized protein</fullName>
    </submittedName>
</protein>
<sequence>MQSSDKFTAAFNLENNMVYQTPIYPRYIWEPHKTLYPEAKLYAPPSPSQSLRAQQAALRNAAGSAPSFLTVPQYPRVKTVSARSTSAGSETGARSQKTESLQDFFIERENCSLLDLYDEYQLQEDQGFVKGIPSPPFPREVRKPVFKENILQGTEGVWTILCWLIAESQVLFCREILNATSLYLSAGNLTSTVFEHCSSRPLFQQLVELHSDSPMADYLSGGRDKNRTWNYDVIQIASCPFIRQLFRWLRTYILEYSTRFMTGVRHDTAFIATQSPTMEIKLLPNKLAGGSTHIEAPGTRSGQAEALRRLIHPEHGISAGDPKMPRLEVIQQSMFQYLSGESNIKVANSVVGHLGRTNISLAVKAFLDVKSTPQLPTSIIPLAGLFLESEILSVARASFLHNGERIAFSLNYHTFAQVEGENFGHISRIWKDITIPKTGPLGGTHPLYKDAKELMDHLE</sequence>
<dbReference type="Proteomes" id="UP000054270">
    <property type="component" value="Unassembled WGS sequence"/>
</dbReference>
<dbReference type="EMBL" id="KN817656">
    <property type="protein sequence ID" value="KJA15038.1"/>
    <property type="molecule type" value="Genomic_DNA"/>
</dbReference>
<keyword evidence="2" id="KW-1185">Reference proteome</keyword>
<accession>A0A0D2LW08</accession>
<proteinExistence type="predicted"/>
<dbReference type="AlphaFoldDB" id="A0A0D2LW08"/>
<gene>
    <name evidence="1" type="ORF">HYPSUDRAFT_208213</name>
</gene>
<evidence type="ECO:0000313" key="1">
    <source>
        <dbReference type="EMBL" id="KJA15038.1"/>
    </source>
</evidence>
<organism evidence="1 2">
    <name type="scientific">Hypholoma sublateritium (strain FD-334 SS-4)</name>
    <dbReference type="NCBI Taxonomy" id="945553"/>
    <lineage>
        <taxon>Eukaryota</taxon>
        <taxon>Fungi</taxon>
        <taxon>Dikarya</taxon>
        <taxon>Basidiomycota</taxon>
        <taxon>Agaricomycotina</taxon>
        <taxon>Agaricomycetes</taxon>
        <taxon>Agaricomycetidae</taxon>
        <taxon>Agaricales</taxon>
        <taxon>Agaricineae</taxon>
        <taxon>Strophariaceae</taxon>
        <taxon>Hypholoma</taxon>
    </lineage>
</organism>
<reference evidence="2" key="1">
    <citation type="submission" date="2014-04" db="EMBL/GenBank/DDBJ databases">
        <title>Evolutionary Origins and Diversification of the Mycorrhizal Mutualists.</title>
        <authorList>
            <consortium name="DOE Joint Genome Institute"/>
            <consortium name="Mycorrhizal Genomics Consortium"/>
            <person name="Kohler A."/>
            <person name="Kuo A."/>
            <person name="Nagy L.G."/>
            <person name="Floudas D."/>
            <person name="Copeland A."/>
            <person name="Barry K.W."/>
            <person name="Cichocki N."/>
            <person name="Veneault-Fourrey C."/>
            <person name="LaButti K."/>
            <person name="Lindquist E.A."/>
            <person name="Lipzen A."/>
            <person name="Lundell T."/>
            <person name="Morin E."/>
            <person name="Murat C."/>
            <person name="Riley R."/>
            <person name="Ohm R."/>
            <person name="Sun H."/>
            <person name="Tunlid A."/>
            <person name="Henrissat B."/>
            <person name="Grigoriev I.V."/>
            <person name="Hibbett D.S."/>
            <person name="Martin F."/>
        </authorList>
    </citation>
    <scope>NUCLEOTIDE SEQUENCE [LARGE SCALE GENOMIC DNA]</scope>
    <source>
        <strain evidence="2">FD-334 SS-4</strain>
    </source>
</reference>
<name>A0A0D2LW08_HYPSF</name>